<dbReference type="EMBL" id="JAWQEG010002501">
    <property type="protein sequence ID" value="KAK3871519.1"/>
    <property type="molecule type" value="Genomic_DNA"/>
</dbReference>
<protein>
    <submittedName>
        <fullName evidence="7">Uncharacterized protein</fullName>
    </submittedName>
</protein>
<dbReference type="PROSITE" id="PS00233">
    <property type="entry name" value="CHIT_BIND_RR_1"/>
    <property type="match status" value="1"/>
</dbReference>
<comment type="caution">
    <text evidence="7">The sequence shown here is derived from an EMBL/GenBank/DDBJ whole genome shotgun (WGS) entry which is preliminary data.</text>
</comment>
<evidence type="ECO:0000313" key="8">
    <source>
        <dbReference type="Proteomes" id="UP001286313"/>
    </source>
</evidence>
<evidence type="ECO:0000256" key="3">
    <source>
        <dbReference type="SAM" id="SignalP"/>
    </source>
</evidence>
<keyword evidence="1 2" id="KW-0193">Cuticle</keyword>
<dbReference type="GO" id="GO:0062129">
    <property type="term" value="C:chitin-based extracellular matrix"/>
    <property type="evidence" value="ECO:0007669"/>
    <property type="project" value="TreeGrafter"/>
</dbReference>
<dbReference type="PRINTS" id="PR00947">
    <property type="entry name" value="CUTICLE"/>
</dbReference>
<dbReference type="EMBL" id="JAWQEG010005600">
    <property type="protein sequence ID" value="KAK3857460.1"/>
    <property type="molecule type" value="Genomic_DNA"/>
</dbReference>
<dbReference type="InterPro" id="IPR031311">
    <property type="entry name" value="CHIT_BIND_RR_consensus"/>
</dbReference>
<evidence type="ECO:0000313" key="5">
    <source>
        <dbReference type="EMBL" id="KAK3857460.1"/>
    </source>
</evidence>
<dbReference type="GO" id="GO:0008010">
    <property type="term" value="F:structural constituent of chitin-based larval cuticle"/>
    <property type="evidence" value="ECO:0007669"/>
    <property type="project" value="TreeGrafter"/>
</dbReference>
<sequence length="123" mass="13373">MKLVILACLAVLAAARPQEPVAEIVTDERSDSGDGNFNFAFETSDGTRVSAVGTPGAEGQVNIQGEYSYRLADGTEVLVRYIANENGYQPESEWLPTPHPLPAHAIEQIRIAEQQRAEGITFE</sequence>
<name>A0AAE1FDP2_PETCI</name>
<dbReference type="EMBL" id="JAWQEG010002501">
    <property type="protein sequence ID" value="KAK3871518.1"/>
    <property type="molecule type" value="Genomic_DNA"/>
</dbReference>
<dbReference type="Pfam" id="PF00379">
    <property type="entry name" value="Chitin_bind_4"/>
    <property type="match status" value="1"/>
</dbReference>
<evidence type="ECO:0000313" key="6">
    <source>
        <dbReference type="EMBL" id="KAK3871518.1"/>
    </source>
</evidence>
<keyword evidence="8" id="KW-1185">Reference proteome</keyword>
<gene>
    <name evidence="6" type="ORF">Pcinc_023342</name>
    <name evidence="7" type="ORF">Pcinc_023343</name>
    <name evidence="4" type="ORF">Pcinc_036292</name>
    <name evidence="5" type="ORF">Pcinc_036293</name>
</gene>
<reference evidence="7" key="1">
    <citation type="submission" date="2023-10" db="EMBL/GenBank/DDBJ databases">
        <title>Genome assemblies of two species of porcelain crab, Petrolisthes cinctipes and Petrolisthes manimaculis (Anomura: Porcellanidae).</title>
        <authorList>
            <person name="Angst P."/>
        </authorList>
    </citation>
    <scope>NUCLEOTIDE SEQUENCE</scope>
    <source>
        <strain evidence="7">PB745_01</strain>
        <tissue evidence="7">Gill</tissue>
    </source>
</reference>
<evidence type="ECO:0000256" key="1">
    <source>
        <dbReference type="ARBA" id="ARBA00022460"/>
    </source>
</evidence>
<keyword evidence="3" id="KW-0732">Signal</keyword>
<feature type="chain" id="PRO_5042442797" evidence="3">
    <location>
        <begin position="16"/>
        <end position="123"/>
    </location>
</feature>
<dbReference type="AlphaFoldDB" id="A0AAE1FDP2"/>
<evidence type="ECO:0000256" key="2">
    <source>
        <dbReference type="PROSITE-ProRule" id="PRU00497"/>
    </source>
</evidence>
<feature type="signal peptide" evidence="3">
    <location>
        <begin position="1"/>
        <end position="15"/>
    </location>
</feature>
<dbReference type="PANTHER" id="PTHR10380:SF215">
    <property type="entry name" value="CUTICULAR PROTEIN 49AG"/>
    <property type="match status" value="1"/>
</dbReference>
<dbReference type="PROSITE" id="PS51155">
    <property type="entry name" value="CHIT_BIND_RR_2"/>
    <property type="match status" value="1"/>
</dbReference>
<evidence type="ECO:0000313" key="4">
    <source>
        <dbReference type="EMBL" id="KAK3857459.1"/>
    </source>
</evidence>
<proteinExistence type="predicted"/>
<evidence type="ECO:0000313" key="7">
    <source>
        <dbReference type="EMBL" id="KAK3871519.1"/>
    </source>
</evidence>
<dbReference type="InterPro" id="IPR000618">
    <property type="entry name" value="Insect_cuticle"/>
</dbReference>
<dbReference type="Proteomes" id="UP001286313">
    <property type="component" value="Unassembled WGS sequence"/>
</dbReference>
<dbReference type="PANTHER" id="PTHR10380">
    <property type="entry name" value="CUTICLE PROTEIN"/>
    <property type="match status" value="1"/>
</dbReference>
<dbReference type="EMBL" id="JAWQEG010005600">
    <property type="protein sequence ID" value="KAK3857459.1"/>
    <property type="molecule type" value="Genomic_DNA"/>
</dbReference>
<dbReference type="InterPro" id="IPR050468">
    <property type="entry name" value="Cuticle_Struct_Prot"/>
</dbReference>
<accession>A0AAE1FDP2</accession>
<organism evidence="7 8">
    <name type="scientific">Petrolisthes cinctipes</name>
    <name type="common">Flat porcelain crab</name>
    <dbReference type="NCBI Taxonomy" id="88211"/>
    <lineage>
        <taxon>Eukaryota</taxon>
        <taxon>Metazoa</taxon>
        <taxon>Ecdysozoa</taxon>
        <taxon>Arthropoda</taxon>
        <taxon>Crustacea</taxon>
        <taxon>Multicrustacea</taxon>
        <taxon>Malacostraca</taxon>
        <taxon>Eumalacostraca</taxon>
        <taxon>Eucarida</taxon>
        <taxon>Decapoda</taxon>
        <taxon>Pleocyemata</taxon>
        <taxon>Anomura</taxon>
        <taxon>Galatheoidea</taxon>
        <taxon>Porcellanidae</taxon>
        <taxon>Petrolisthes</taxon>
    </lineage>
</organism>